<feature type="domain" description="Helicase ATP-binding" evidence="10">
    <location>
        <begin position="622"/>
        <end position="796"/>
    </location>
</feature>
<dbReference type="SMART" id="SM00487">
    <property type="entry name" value="DEXDc"/>
    <property type="match status" value="1"/>
</dbReference>
<dbReference type="GO" id="GO:0003678">
    <property type="term" value="F:DNA helicase activity"/>
    <property type="evidence" value="ECO:0007669"/>
    <property type="project" value="UniProtKB-EC"/>
</dbReference>
<dbReference type="SUPFAM" id="SSF54160">
    <property type="entry name" value="Chromo domain-like"/>
    <property type="match status" value="2"/>
</dbReference>
<feature type="coiled-coil region" evidence="7">
    <location>
        <begin position="2437"/>
        <end position="2466"/>
    </location>
</feature>
<feature type="region of interest" description="Disordered" evidence="8">
    <location>
        <begin position="3136"/>
        <end position="3191"/>
    </location>
</feature>
<dbReference type="InterPro" id="IPR001650">
    <property type="entry name" value="Helicase_C-like"/>
</dbReference>
<dbReference type="PANTHER" id="PTHR45623:SF11">
    <property type="entry name" value="KISMET, ISOFORM C"/>
    <property type="match status" value="1"/>
</dbReference>
<feature type="compositionally biased region" description="Polar residues" evidence="8">
    <location>
        <begin position="2852"/>
        <end position="2866"/>
    </location>
</feature>
<dbReference type="InterPro" id="IPR049730">
    <property type="entry name" value="SNF2/RAD54-like_C"/>
</dbReference>
<comment type="subcellular location">
    <subcellularLocation>
        <location evidence="1">Nucleus</location>
    </subcellularLocation>
</comment>
<dbReference type="PROSITE" id="PS51194">
    <property type="entry name" value="HELICASE_CTER"/>
    <property type="match status" value="1"/>
</dbReference>
<dbReference type="Gene3D" id="2.170.16.10">
    <property type="entry name" value="Hedgehog/Intein (Hint) domain"/>
    <property type="match status" value="1"/>
</dbReference>
<dbReference type="InterPro" id="IPR036844">
    <property type="entry name" value="Hint_dom_sf"/>
</dbReference>
<feature type="region of interest" description="Disordered" evidence="8">
    <location>
        <begin position="2843"/>
        <end position="2881"/>
    </location>
</feature>
<dbReference type="SMART" id="SM00306">
    <property type="entry name" value="HintN"/>
    <property type="match status" value="1"/>
</dbReference>
<dbReference type="PANTHER" id="PTHR45623">
    <property type="entry name" value="CHROMODOMAIN-HELICASE-DNA-BINDING PROTEIN 3-RELATED-RELATED"/>
    <property type="match status" value="1"/>
</dbReference>
<evidence type="ECO:0000313" key="13">
    <source>
        <dbReference type="Proteomes" id="UP001281761"/>
    </source>
</evidence>
<dbReference type="Gene3D" id="1.10.10.60">
    <property type="entry name" value="Homeodomain-like"/>
    <property type="match status" value="1"/>
</dbReference>
<feature type="compositionally biased region" description="Basic residues" evidence="8">
    <location>
        <begin position="1197"/>
        <end position="1208"/>
    </location>
</feature>
<feature type="region of interest" description="Disordered" evidence="8">
    <location>
        <begin position="2359"/>
        <end position="2381"/>
    </location>
</feature>
<dbReference type="EMBL" id="JARBJD010000003">
    <property type="protein sequence ID" value="KAK2964236.1"/>
    <property type="molecule type" value="Genomic_DNA"/>
</dbReference>
<gene>
    <name evidence="12" type="ORF">BLNAU_767</name>
</gene>
<name>A0ABQ9YKP7_9EUKA</name>
<evidence type="ECO:0000313" key="12">
    <source>
        <dbReference type="EMBL" id="KAK2964236.1"/>
    </source>
</evidence>
<sequence>MHRRRKKKDVSESEDDLDEGYRLEYEASSSDTAKKSKMKQSRSLMNVKHESQEEDSESFLQDSSHAHDEESQEPENKWEKILATRMKGDEGLHLRTPDPGTVFAQRTSQSPSQTTPFQNPLTPYRPFRVASPSPTALTQPSNASVESTVVLRRFPLLPYPTNEQLDADPTNLEYLIKWKDTSYIHCTWISFQDLAVDRHWKMKYRTFQKKMRERIQENYKRTTSGDVDAVEEEFEPFNPEYVEVDRILAEEEEVDPSWIAPEHDDNNPEEMKIDPPMIKQYLVKWKGLQYSDATMEWADDVLAPDKIEEFHIRQKRPPIPLHKRYTYPDPNDPNSTIRNRIKESPEYLNGHRLRDYQVDGLNWMLFNWYQGRNGILADEMGLGKAQPLTAKVLTPDGWKKMGDLVDGDEVLAASTGQATKIIKVFPQGTKDIFKVSFSDGTAAECTAEHLWTIGERGREQEYKTLELQSFKDSLLDEDQRPRFFIPISAPIKQYQCQLLPTAGLSIEERFTELQTLLNKAESFQVSEEADTKGMISINTDSKLIEVIAELVRSLGGLATHPPPVPSSPSATLSFTLPPQFSLDTVFSLHPHLNNYQSLTSSFPLRRYIVSVHQLPAAPAQCILISDPSHHYITDSFIVTHNTAQSVALIHYLRRVIDVTGPFLIIAPLSTIPHWQRELEDWTDINGVVYHGSADSRNLIRQFEWIRMNEKGTKQIGIGFEVLITTFEMVQSDLPCFTAVNWSFMIIDEAHKLKSSNSKTFMQLKQLHVDRMLLLTGTPLQNNMQELFSILNFLEPKDFFSEQDFMERFGDINEHPEKITTLHTLLKPYLLRRLKDDVEESIPIKEETVIEVELTHLQKNYYKAIHEKNFEFLSQGVSKPRNVPNLLNVMMELRKCCNHPFLIKGVEENVMRETNAETPEQQSQNLVACSGKFVLLDKLLPRLHQEGHKVLVFSQMTRVLDLIQRYLKYRMYPFERIDGSVRGHDRQAAIDRFSKEGSNRFIFLLCTRAGGLGINLTAADTVIIFDSDWNPQNDIQAQARCHRIGQTKAVRVYRLVTHNSYEEYMFGQASLKLGLDRAVMSGVRSSAPQMDKETIDLLLKKGAYSALKDEDDGTDTSAVFESSTIDQILDRSRVIKYQQAGEEKNVFNKASFTMKDGTDITEDILKDEYDDPDFWGKLLPQASLRMLQENEFLPRLRARRSTVKHGKTKKSTENEVDEDGIHRPKATRPGGEGDSSDNLQESDSENIQDSMELSEEEGREDEAADPTDRTYRATAVYTKRNTNYGLTADQDNFDIPTDQLELWKHGDVFKIHTALVKYGERFDIIKLKVFPHRTLEQIKRFADGYVWLLETVGRIQEQQQQIKDDHQKLKTSIANVQKKLDAALEEAEQQGQDPEASPVPNLLRSQIAKFEEDIAGLPKPPSIPNWAKLIMMQPVQLDPTIIRAGNVYVQKRALNFVREFDRVSALRRIITGDVTGEREKKRVEERITKEWTVPSEDEERVEKGEEEVFRIDTKSSFVDGENCNKPREVNDTTTHSYVASVDDPLPFIEHIQIRSQNLPVWWTQTHDRALLVGVWRYGLDGFDEIRNDPDYPFLKIVGPASNEPPKQDSNADDLSNKNDSESANKTKVVKKGGRKKRDKTAEITGWPTNLILKLRVRALIQAYIKCEENYHHKLVQSQHSKRFRKSGKDTTEDVLDPYVGAKRRSRDAIGSKTHLLPDSPFAFSFRTMEDPVSLLKLLQTVELMERPPRDTLLNADFRSPGDLDEVTQFDMKLFRRMAFRDKLVFMNYASSTFVPPDIDVEIELRLEKEYEIRQKKYEQENNQTPKEEEKEDPGMLVDEPDLDIPKEEPETEMMKDDPADIAASIVLDPEELLERQTLRVAELAEYWEWFKEDGHFDDKSAEHLCLMYLRVKTECLKMVDQEKELEEQIAREKRLKTERKVKLREEQKQRLIISNQQRRKLTGEAGSDDELSADESTLNRKEAEKEKKEPTPPPNSLPLSLIKRPPLPTPPSNTQSTFLSHALPFNPSAIKQIASPPVRIGKFTIPTLPNLTPSTDITFTHEIKDTKEMLHPLTPKTDSLPVQKKSKSQLEFEAMWDFITSQRAAKFAENRMVMLLVKHDIEPHLPQPLGFSLEYPELKTPLERQLNTTSFPVLTSKSRFPLWWPADLLDESLFIGIQKHALLWHRTFRDKHLPFRRFFPPEVNELLTLIEPDHIEDESVDSGNEDNIFQTPVPVRKGSDPNFPPGRITTVPLPPSSLQESELRRLLEEKNKVPERLFMGRRINPAKRKPEPKDLTPRVKKANKSKLASIDDITGLPRTHFLHSRLLNFSTMFKCQGVLDRIEADQALLEELKMHVELSGPPVTPSEQPDSHITPSEMSSQEQLPRFERAKYVVNADNGIFRASSDPNGTAQSGTSPEFVGGWRRGRFHDPVNTFDWIEELEYLRKNERIRLRAEQSEKKEQQLIQTFLMTDLVPFKQRTVKPTIKLIPHPNSQLNPQDNESPQPFGDDSTHELTSLLETPKPKPQAAPKSKTNPKTQKSGKQSKAHPRPSLTPPAQEDPIIPDVVYPKVEIEPYRLITVPFSRNSDGTTHAPQPIAKTLGLTLPIEVESVVIHCFGELVPFSPGWATKTSLYPLGFIVSRSFFAMKIDESQNQPNVEDYFLEIALDPKEDQSVLQCPPPYPIQHPPRFMCYRANCRDEALSGSTPDEAFGKMMEAINRSWGREQESVRSLDQSYQSPEIIPVVHSSQHSTDLDAVSTPVLFPDRCENLDFFGLTSPSVRHLIQTLPFSTMFTGLYQTIDAISEAITPSLDPLYSSEFLVSSTNQKEGYSSVVVPVDVRIPSPQLPIQKMKRSSPTPNDESTKSRSLTFRLPRQPAKPLYSTDPFTIRSAHLDKMMPIGDDELADSQNLASSPTDTAFLQANETLNERRRKQLERILRAKNGLDTEISENDEEYDEVAGDNQIGSSDSFDFSDYHEPNTSKSSWKYSTDPQKGAKRKLPKGKKKKRGRKRLRKNLSDCDTDLSVGEDERQEWLEDSRKTKLEILTSRNPKLHANPVISFPQFPALGFHTPILQTNLSGQPPFVLQMGHFPPHVSNPLQPPISPIPPRQGTNSIANSTIASSLKATYLPFGSINIPPSLRAQTTPGQFPAVPLQQISPALPQSNPPLKITQPPPQLSQSPNQSPDQPPTQPQN</sequence>
<keyword evidence="5" id="KW-0067">ATP-binding</keyword>
<reference evidence="12 13" key="1">
    <citation type="journal article" date="2022" name="bioRxiv">
        <title>Genomics of Preaxostyla Flagellates Illuminates Evolutionary Transitions and the Path Towards Mitochondrial Loss.</title>
        <authorList>
            <person name="Novak L.V.F."/>
            <person name="Treitli S.C."/>
            <person name="Pyrih J."/>
            <person name="Halakuc P."/>
            <person name="Pipaliya S.V."/>
            <person name="Vacek V."/>
            <person name="Brzon O."/>
            <person name="Soukal P."/>
            <person name="Eme L."/>
            <person name="Dacks J.B."/>
            <person name="Karnkowska A."/>
            <person name="Elias M."/>
            <person name="Hampl V."/>
        </authorList>
    </citation>
    <scope>NUCLEOTIDE SEQUENCE [LARGE SCALE GENOMIC DNA]</scope>
    <source>
        <strain evidence="12">NAU3</strain>
        <tissue evidence="12">Gut</tissue>
    </source>
</reference>
<evidence type="ECO:0000256" key="8">
    <source>
        <dbReference type="SAM" id="MobiDB-lite"/>
    </source>
</evidence>
<evidence type="ECO:0000256" key="4">
    <source>
        <dbReference type="ARBA" id="ARBA00022801"/>
    </source>
</evidence>
<dbReference type="Pfam" id="PF05964">
    <property type="entry name" value="FYRN"/>
    <property type="match status" value="1"/>
</dbReference>
<dbReference type="SMART" id="SM00490">
    <property type="entry name" value="HELICc"/>
    <property type="match status" value="1"/>
</dbReference>
<evidence type="ECO:0000256" key="5">
    <source>
        <dbReference type="ARBA" id="ARBA00022840"/>
    </source>
</evidence>
<dbReference type="InterPro" id="IPR014001">
    <property type="entry name" value="Helicase_ATP-bd"/>
</dbReference>
<feature type="domain" description="Chromo" evidence="9">
    <location>
        <begin position="242"/>
        <end position="322"/>
    </location>
</feature>
<dbReference type="Pfam" id="PF00385">
    <property type="entry name" value="Chromo"/>
    <property type="match status" value="1"/>
</dbReference>
<dbReference type="PROSITE" id="PS51542">
    <property type="entry name" value="FYRN"/>
    <property type="match status" value="1"/>
</dbReference>
<dbReference type="SUPFAM" id="SSF51294">
    <property type="entry name" value="Hedgehog/intein (Hint) domain"/>
    <property type="match status" value="1"/>
</dbReference>
<feature type="compositionally biased region" description="Basic and acidic residues" evidence="8">
    <location>
        <begin position="1613"/>
        <end position="1623"/>
    </location>
</feature>
<feature type="region of interest" description="Disordered" evidence="8">
    <location>
        <begin position="1597"/>
        <end position="1639"/>
    </location>
</feature>
<feature type="compositionally biased region" description="Acidic residues" evidence="8">
    <location>
        <begin position="1239"/>
        <end position="1264"/>
    </location>
</feature>
<evidence type="ECO:0000259" key="11">
    <source>
        <dbReference type="PROSITE" id="PS51194"/>
    </source>
</evidence>
<evidence type="ECO:0000259" key="9">
    <source>
        <dbReference type="PROSITE" id="PS50013"/>
    </source>
</evidence>
<evidence type="ECO:0000256" key="3">
    <source>
        <dbReference type="ARBA" id="ARBA00022741"/>
    </source>
</evidence>
<dbReference type="InterPro" id="IPR027417">
    <property type="entry name" value="P-loop_NTPase"/>
</dbReference>
<feature type="compositionally biased region" description="Acidic residues" evidence="8">
    <location>
        <begin position="2946"/>
        <end position="2957"/>
    </location>
</feature>
<keyword evidence="7" id="KW-0175">Coiled coil</keyword>
<keyword evidence="4 12" id="KW-0378">Hydrolase</keyword>
<feature type="compositionally biased region" description="Polar residues" evidence="8">
    <location>
        <begin position="2978"/>
        <end position="2989"/>
    </location>
</feature>
<dbReference type="Pfam" id="PF00271">
    <property type="entry name" value="Helicase_C"/>
    <property type="match status" value="1"/>
</dbReference>
<feature type="compositionally biased region" description="Basic and acidic residues" evidence="8">
    <location>
        <begin position="64"/>
        <end position="77"/>
    </location>
</feature>
<evidence type="ECO:0000259" key="10">
    <source>
        <dbReference type="PROSITE" id="PS51192"/>
    </source>
</evidence>
<feature type="coiled-coil region" evidence="7">
    <location>
        <begin position="1365"/>
        <end position="1392"/>
    </location>
</feature>
<dbReference type="GO" id="GO:0016787">
    <property type="term" value="F:hydrolase activity"/>
    <property type="evidence" value="ECO:0007669"/>
    <property type="project" value="UniProtKB-KW"/>
</dbReference>
<dbReference type="InterPro" id="IPR000330">
    <property type="entry name" value="SNF2_N"/>
</dbReference>
<dbReference type="Gene3D" id="3.40.50.300">
    <property type="entry name" value="P-loop containing nucleotide triphosphate hydrolases"/>
    <property type="match status" value="1"/>
</dbReference>
<keyword evidence="6" id="KW-0539">Nucleus</keyword>
<feature type="region of interest" description="Disordered" evidence="8">
    <location>
        <begin position="1953"/>
        <end position="2014"/>
    </location>
</feature>
<feature type="region of interest" description="Disordered" evidence="8">
    <location>
        <begin position="2946"/>
        <end position="3013"/>
    </location>
</feature>
<feature type="region of interest" description="Disordered" evidence="8">
    <location>
        <begin position="1814"/>
        <end position="1839"/>
    </location>
</feature>
<dbReference type="CDD" id="cd00081">
    <property type="entry name" value="Hint"/>
    <property type="match status" value="1"/>
</dbReference>
<protein>
    <submittedName>
        <fullName evidence="12">Chromodomain-helicase-DNA-binding protein</fullName>
        <ecNumber evidence="12">3.6.4.12</ecNumber>
    </submittedName>
</protein>
<keyword evidence="13" id="KW-1185">Reference proteome</keyword>
<evidence type="ECO:0000256" key="7">
    <source>
        <dbReference type="SAM" id="Coils"/>
    </source>
</evidence>
<dbReference type="Gene3D" id="2.40.50.40">
    <property type="match status" value="2"/>
</dbReference>
<feature type="compositionally biased region" description="Basic residues" evidence="8">
    <location>
        <begin position="2992"/>
        <end position="3012"/>
    </location>
</feature>
<dbReference type="Pfam" id="PF00176">
    <property type="entry name" value="SNF2-rel_dom"/>
    <property type="match status" value="1"/>
</dbReference>
<feature type="region of interest" description="Disordered" evidence="8">
    <location>
        <begin position="1"/>
        <end position="77"/>
    </location>
</feature>
<dbReference type="SUPFAM" id="SSF52540">
    <property type="entry name" value="P-loop containing nucleoside triphosphate hydrolases"/>
    <property type="match status" value="3"/>
</dbReference>
<evidence type="ECO:0000256" key="6">
    <source>
        <dbReference type="ARBA" id="ARBA00023242"/>
    </source>
</evidence>
<dbReference type="InterPro" id="IPR003888">
    <property type="entry name" value="FYrich_N"/>
</dbReference>
<evidence type="ECO:0000256" key="1">
    <source>
        <dbReference type="ARBA" id="ARBA00004123"/>
    </source>
</evidence>
<feature type="compositionally biased region" description="Polar residues" evidence="8">
    <location>
        <begin position="2364"/>
        <end position="2381"/>
    </location>
</feature>
<feature type="domain" description="Helicase C-terminal" evidence="11">
    <location>
        <begin position="934"/>
        <end position="1097"/>
    </location>
</feature>
<dbReference type="InterPro" id="IPR003587">
    <property type="entry name" value="Hint_dom_N"/>
</dbReference>
<keyword evidence="3" id="KW-0547">Nucleotide-binding</keyword>
<feature type="region of interest" description="Disordered" evidence="8">
    <location>
        <begin position="1197"/>
        <end position="1271"/>
    </location>
</feature>
<dbReference type="SMART" id="SM00298">
    <property type="entry name" value="CHROMO"/>
    <property type="match status" value="2"/>
</dbReference>
<proteinExistence type="predicted"/>
<dbReference type="EC" id="3.6.4.12" evidence="12"/>
<evidence type="ECO:0000256" key="2">
    <source>
        <dbReference type="ARBA" id="ARBA00022737"/>
    </source>
</evidence>
<feature type="region of interest" description="Disordered" evidence="8">
    <location>
        <begin position="2486"/>
        <end position="2560"/>
    </location>
</feature>
<organism evidence="12 13">
    <name type="scientific">Blattamonas nauphoetae</name>
    <dbReference type="NCBI Taxonomy" id="2049346"/>
    <lineage>
        <taxon>Eukaryota</taxon>
        <taxon>Metamonada</taxon>
        <taxon>Preaxostyla</taxon>
        <taxon>Oxymonadida</taxon>
        <taxon>Blattamonas</taxon>
    </lineage>
</organism>
<dbReference type="Proteomes" id="UP001281761">
    <property type="component" value="Unassembled WGS sequence"/>
</dbReference>
<dbReference type="PROSITE" id="PS50013">
    <property type="entry name" value="CHROMO_2"/>
    <property type="match status" value="2"/>
</dbReference>
<dbReference type="InterPro" id="IPR016197">
    <property type="entry name" value="Chromo-like_dom_sf"/>
</dbReference>
<dbReference type="CDD" id="cd18793">
    <property type="entry name" value="SF2_C_SNF"/>
    <property type="match status" value="1"/>
</dbReference>
<comment type="caution">
    <text evidence="12">The sequence shown here is derived from an EMBL/GenBank/DDBJ whole genome shotgun (WGS) entry which is preliminary data.</text>
</comment>
<feature type="domain" description="Chromo" evidence="9">
    <location>
        <begin position="159"/>
        <end position="219"/>
    </location>
</feature>
<keyword evidence="2" id="KW-0677">Repeat</keyword>
<feature type="compositionally biased region" description="Polar residues" evidence="8">
    <location>
        <begin position="2490"/>
        <end position="2502"/>
    </location>
</feature>
<dbReference type="Gene3D" id="3.40.50.10810">
    <property type="entry name" value="Tandem AAA-ATPase domain"/>
    <property type="match status" value="2"/>
</dbReference>
<feature type="compositionally biased region" description="Basic residues" evidence="8">
    <location>
        <begin position="1626"/>
        <end position="1637"/>
    </location>
</feature>
<feature type="compositionally biased region" description="Basic and acidic residues" evidence="8">
    <location>
        <begin position="1976"/>
        <end position="1989"/>
    </location>
</feature>
<dbReference type="InterPro" id="IPR000953">
    <property type="entry name" value="Chromo/chromo_shadow_dom"/>
</dbReference>
<accession>A0ABQ9YKP7</accession>
<dbReference type="PROSITE" id="PS51192">
    <property type="entry name" value="HELICASE_ATP_BIND_1"/>
    <property type="match status" value="1"/>
</dbReference>
<dbReference type="InterPro" id="IPR023780">
    <property type="entry name" value="Chromo_domain"/>
</dbReference>
<dbReference type="InterPro" id="IPR038718">
    <property type="entry name" value="SNF2-like_sf"/>
</dbReference>
<dbReference type="Gene3D" id="3.30.160.360">
    <property type="match status" value="1"/>
</dbReference>